<dbReference type="GO" id="GO:0005789">
    <property type="term" value="C:endoplasmic reticulum membrane"/>
    <property type="evidence" value="ECO:0007669"/>
    <property type="project" value="TreeGrafter"/>
</dbReference>
<dbReference type="PANTHER" id="PTHR28251:SF1">
    <property type="entry name" value="V-TYPE ATPASE ASSEMBLY FACTOR PKR1"/>
    <property type="match status" value="1"/>
</dbReference>
<feature type="region of interest" description="Disordered" evidence="1">
    <location>
        <begin position="79"/>
        <end position="121"/>
    </location>
</feature>
<accession>A0A0J9XCT8</accession>
<evidence type="ECO:0000256" key="2">
    <source>
        <dbReference type="SAM" id="Phobius"/>
    </source>
</evidence>
<gene>
    <name evidence="3" type="ORF">BN980_GECA09s03860g</name>
</gene>
<sequence>MAAVIDFAQDLWSSILTPGTSPALIKATHFSFAALLATLLFLLVATKNIHFVFLTTIALGLWAAITWFIKEVELEKQRQQQLQSKQEQAEKTDDSPEEKKQESAATAVASEANATVRSRKA</sequence>
<organism evidence="3 4">
    <name type="scientific">Geotrichum candidum</name>
    <name type="common">Oospora lactis</name>
    <name type="synonym">Dipodascus geotrichum</name>
    <dbReference type="NCBI Taxonomy" id="1173061"/>
    <lineage>
        <taxon>Eukaryota</taxon>
        <taxon>Fungi</taxon>
        <taxon>Dikarya</taxon>
        <taxon>Ascomycota</taxon>
        <taxon>Saccharomycotina</taxon>
        <taxon>Dipodascomycetes</taxon>
        <taxon>Dipodascales</taxon>
        <taxon>Dipodascaceae</taxon>
        <taxon>Geotrichum</taxon>
    </lineage>
</organism>
<dbReference type="AlphaFoldDB" id="A0A0J9XCT8"/>
<keyword evidence="2" id="KW-1133">Transmembrane helix</keyword>
<dbReference type="Proteomes" id="UP000242525">
    <property type="component" value="Unassembled WGS sequence"/>
</dbReference>
<dbReference type="PANTHER" id="PTHR28251">
    <property type="entry name" value="V-TYPE ATPASE ASSEMBLY FACTOR PKR1"/>
    <property type="match status" value="1"/>
</dbReference>
<keyword evidence="2" id="KW-0472">Membrane</keyword>
<protein>
    <submittedName>
        <fullName evidence="3">Similar to Saccharomyces cerevisiae YMR123W PKR1 V-ATPase assembly factor</fullName>
    </submittedName>
</protein>
<feature type="compositionally biased region" description="Low complexity" evidence="1">
    <location>
        <begin position="103"/>
        <end position="121"/>
    </location>
</feature>
<evidence type="ECO:0000313" key="3">
    <source>
        <dbReference type="EMBL" id="CDO55081.1"/>
    </source>
</evidence>
<comment type="caution">
    <text evidence="3">The sequence shown here is derived from an EMBL/GenBank/DDBJ whole genome shotgun (WGS) entry which is preliminary data.</text>
</comment>
<reference evidence="3" key="1">
    <citation type="submission" date="2014-03" db="EMBL/GenBank/DDBJ databases">
        <authorList>
            <person name="Casaregola S."/>
        </authorList>
    </citation>
    <scope>NUCLEOTIDE SEQUENCE [LARGE SCALE GENOMIC DNA]</scope>
    <source>
        <strain evidence="3">CLIB 918</strain>
    </source>
</reference>
<dbReference type="Pfam" id="PF08636">
    <property type="entry name" value="Pkr1"/>
    <property type="match status" value="1"/>
</dbReference>
<keyword evidence="2" id="KW-0812">Transmembrane</keyword>
<name>A0A0J9XCT8_GEOCN</name>
<keyword evidence="4" id="KW-1185">Reference proteome</keyword>
<dbReference type="GO" id="GO:0070072">
    <property type="term" value="P:vacuolar proton-transporting V-type ATPase complex assembly"/>
    <property type="evidence" value="ECO:0007669"/>
    <property type="project" value="InterPro"/>
</dbReference>
<evidence type="ECO:0000256" key="1">
    <source>
        <dbReference type="SAM" id="MobiDB-lite"/>
    </source>
</evidence>
<feature type="compositionally biased region" description="Basic and acidic residues" evidence="1">
    <location>
        <begin position="87"/>
        <end position="102"/>
    </location>
</feature>
<proteinExistence type="predicted"/>
<feature type="transmembrane region" description="Helical" evidence="2">
    <location>
        <begin position="51"/>
        <end position="69"/>
    </location>
</feature>
<dbReference type="InterPro" id="IPR013945">
    <property type="entry name" value="Pkr1"/>
</dbReference>
<evidence type="ECO:0000313" key="4">
    <source>
        <dbReference type="Proteomes" id="UP000242525"/>
    </source>
</evidence>
<dbReference type="EMBL" id="CCBN010000009">
    <property type="protein sequence ID" value="CDO55081.1"/>
    <property type="molecule type" value="Genomic_DNA"/>
</dbReference>
<feature type="transmembrane region" description="Helical" evidence="2">
    <location>
        <begin position="23"/>
        <end position="44"/>
    </location>
</feature>